<keyword evidence="3" id="KW-0520">NAD</keyword>
<evidence type="ECO:0000256" key="3">
    <source>
        <dbReference type="ARBA" id="ARBA00023027"/>
    </source>
</evidence>
<dbReference type="InterPro" id="IPR002347">
    <property type="entry name" value="SDR_fam"/>
</dbReference>
<dbReference type="OrthoDB" id="9787298at2"/>
<dbReference type="SMART" id="SM00822">
    <property type="entry name" value="PKS_KR"/>
    <property type="match status" value="1"/>
</dbReference>
<dbReference type="STRING" id="1127673.GLIP_1327"/>
<dbReference type="SUPFAM" id="SSF51735">
    <property type="entry name" value="NAD(P)-binding Rossmann-fold domains"/>
    <property type="match status" value="1"/>
</dbReference>
<dbReference type="Gene3D" id="3.40.50.720">
    <property type="entry name" value="NAD(P)-binding Rossmann-like Domain"/>
    <property type="match status" value="1"/>
</dbReference>
<dbReference type="Proteomes" id="UP000006334">
    <property type="component" value="Unassembled WGS sequence"/>
</dbReference>
<dbReference type="PRINTS" id="PR00080">
    <property type="entry name" value="SDRFAMILY"/>
</dbReference>
<dbReference type="PANTHER" id="PTHR24321:SF8">
    <property type="entry name" value="ESTRADIOL 17-BETA-DEHYDROGENASE 8-RELATED"/>
    <property type="match status" value="1"/>
</dbReference>
<sequence length="245" mass="25729">MKHQDQVVLVTGAGQGMGQEIVRHFASAGAKVVAVDINTDAVNKTVEALDKPENALGLTANIASSASVKEAIENVVEKFGRLDVIVNCAGVGSFDSFLETPDEHWDKVISVNLNGTFYCCREAAKVMAKQGSGYIINISSTAAMTGEGPSHYCSSKAGVMGLTRSISRELAGNGIRVNTIIPGPTNTPMMADVPDEWTQQMIANIPLGRMGESTDIAKVASFLACDDSGFITGQNIAVNGGMAFL</sequence>
<dbReference type="Pfam" id="PF13561">
    <property type="entry name" value="adh_short_C2"/>
    <property type="match status" value="1"/>
</dbReference>
<dbReference type="PRINTS" id="PR00081">
    <property type="entry name" value="GDHRDH"/>
</dbReference>
<dbReference type="RefSeq" id="WP_008843784.1">
    <property type="nucleotide sequence ID" value="NZ_BAEN01000030.1"/>
</dbReference>
<organism evidence="5 6">
    <name type="scientific">Aliiglaciecola lipolytica E3</name>
    <dbReference type="NCBI Taxonomy" id="1127673"/>
    <lineage>
        <taxon>Bacteria</taxon>
        <taxon>Pseudomonadati</taxon>
        <taxon>Pseudomonadota</taxon>
        <taxon>Gammaproteobacteria</taxon>
        <taxon>Alteromonadales</taxon>
        <taxon>Alteromonadaceae</taxon>
        <taxon>Aliiglaciecola</taxon>
    </lineage>
</organism>
<dbReference type="InterPro" id="IPR036291">
    <property type="entry name" value="NAD(P)-bd_dom_sf"/>
</dbReference>
<evidence type="ECO:0000313" key="6">
    <source>
        <dbReference type="Proteomes" id="UP000006334"/>
    </source>
</evidence>
<evidence type="ECO:0000259" key="4">
    <source>
        <dbReference type="SMART" id="SM00822"/>
    </source>
</evidence>
<protein>
    <submittedName>
        <fullName evidence="5">3-oxoacyl-[acyl-carrier-protein] reductase</fullName>
    </submittedName>
</protein>
<dbReference type="EMBL" id="BAEN01000030">
    <property type="protein sequence ID" value="GAC13968.1"/>
    <property type="molecule type" value="Genomic_DNA"/>
</dbReference>
<dbReference type="eggNOG" id="COG1028">
    <property type="taxonomic scope" value="Bacteria"/>
</dbReference>
<gene>
    <name evidence="5" type="primary">fabG</name>
    <name evidence="5" type="ORF">GLIP_1327</name>
</gene>
<dbReference type="GO" id="GO:0016491">
    <property type="term" value="F:oxidoreductase activity"/>
    <property type="evidence" value="ECO:0007669"/>
    <property type="project" value="UniProtKB-KW"/>
</dbReference>
<evidence type="ECO:0000256" key="1">
    <source>
        <dbReference type="ARBA" id="ARBA00006484"/>
    </source>
</evidence>
<keyword evidence="2" id="KW-0560">Oxidoreductase</keyword>
<reference evidence="5 6" key="1">
    <citation type="journal article" date="2017" name="Antonie Van Leeuwenhoek">
        <title>Rhizobium rhizosphaerae sp. nov., a novel species isolated from rice rhizosphere.</title>
        <authorList>
            <person name="Zhao J.J."/>
            <person name="Zhang J."/>
            <person name="Zhang R.J."/>
            <person name="Zhang C.W."/>
            <person name="Yin H.Q."/>
            <person name="Zhang X.X."/>
        </authorList>
    </citation>
    <scope>NUCLEOTIDE SEQUENCE [LARGE SCALE GENOMIC DNA]</scope>
    <source>
        <strain evidence="5 6">E3</strain>
    </source>
</reference>
<keyword evidence="6" id="KW-1185">Reference proteome</keyword>
<dbReference type="AlphaFoldDB" id="K6YBF2"/>
<accession>K6YBF2</accession>
<dbReference type="FunFam" id="3.40.50.720:FF:000084">
    <property type="entry name" value="Short-chain dehydrogenase reductase"/>
    <property type="match status" value="1"/>
</dbReference>
<comment type="similarity">
    <text evidence="1">Belongs to the short-chain dehydrogenases/reductases (SDR) family.</text>
</comment>
<feature type="domain" description="Ketoreductase" evidence="4">
    <location>
        <begin position="6"/>
        <end position="186"/>
    </location>
</feature>
<comment type="caution">
    <text evidence="5">The sequence shown here is derived from an EMBL/GenBank/DDBJ whole genome shotgun (WGS) entry which is preliminary data.</text>
</comment>
<dbReference type="NCBIfam" id="NF005559">
    <property type="entry name" value="PRK07231.1"/>
    <property type="match status" value="1"/>
</dbReference>
<evidence type="ECO:0000313" key="5">
    <source>
        <dbReference type="EMBL" id="GAC13968.1"/>
    </source>
</evidence>
<proteinExistence type="inferred from homology"/>
<dbReference type="InterPro" id="IPR057326">
    <property type="entry name" value="KR_dom"/>
</dbReference>
<name>K6YBF2_9ALTE</name>
<evidence type="ECO:0000256" key="2">
    <source>
        <dbReference type="ARBA" id="ARBA00023002"/>
    </source>
</evidence>
<dbReference type="PANTHER" id="PTHR24321">
    <property type="entry name" value="DEHYDROGENASES, SHORT CHAIN"/>
    <property type="match status" value="1"/>
</dbReference>